<dbReference type="GeneID" id="114435870"/>
<keyword evidence="3 6" id="KW-0863">Zinc-finger</keyword>
<dbReference type="InterPro" id="IPR017907">
    <property type="entry name" value="Znf_RING_CS"/>
</dbReference>
<dbReference type="InterPro" id="IPR013083">
    <property type="entry name" value="Znf_RING/FYVE/PHD"/>
</dbReference>
<feature type="domain" description="RING-type" evidence="8">
    <location>
        <begin position="24"/>
        <end position="64"/>
    </location>
</feature>
<dbReference type="FunFam" id="2.60.120.920:FF:000004">
    <property type="entry name" value="Butyrophilin subfamily 1 member A1"/>
    <property type="match status" value="1"/>
</dbReference>
<keyword evidence="7" id="KW-0175">Coiled coil</keyword>
<dbReference type="InterPro" id="IPR027370">
    <property type="entry name" value="Znf-RING_euk"/>
</dbReference>
<evidence type="ECO:0000256" key="2">
    <source>
        <dbReference type="ARBA" id="ARBA00022723"/>
    </source>
</evidence>
<name>A0A6P7I0U6_9TELE</name>
<proteinExistence type="predicted"/>
<protein>
    <submittedName>
        <fullName evidence="12">Zinc-binding protein A33-like</fullName>
    </submittedName>
</protein>
<dbReference type="Pfam" id="PF13445">
    <property type="entry name" value="zf-RING_UBOX"/>
    <property type="match status" value="1"/>
</dbReference>
<dbReference type="SUPFAM" id="SSF57845">
    <property type="entry name" value="B-box zinc-binding domain"/>
    <property type="match status" value="1"/>
</dbReference>
<keyword evidence="2" id="KW-0479">Metal-binding</keyword>
<dbReference type="SUPFAM" id="SSF57850">
    <property type="entry name" value="RING/U-box"/>
    <property type="match status" value="1"/>
</dbReference>
<dbReference type="GO" id="GO:0045087">
    <property type="term" value="P:innate immune response"/>
    <property type="evidence" value="ECO:0007669"/>
    <property type="project" value="UniProtKB-KW"/>
</dbReference>
<dbReference type="InParanoid" id="A0A6P7I0U6"/>
<dbReference type="InterPro" id="IPR043136">
    <property type="entry name" value="B30.2/SPRY_sf"/>
</dbReference>
<evidence type="ECO:0000259" key="8">
    <source>
        <dbReference type="PROSITE" id="PS50089"/>
    </source>
</evidence>
<dbReference type="Proteomes" id="UP000515145">
    <property type="component" value="Chromosome 5"/>
</dbReference>
<dbReference type="Pfam" id="PF13765">
    <property type="entry name" value="PRY"/>
    <property type="match status" value="1"/>
</dbReference>
<dbReference type="InterPro" id="IPR000315">
    <property type="entry name" value="Znf_B-box"/>
</dbReference>
<dbReference type="PANTHER" id="PTHR25465:SF49">
    <property type="entry name" value="BLOODTHIRSTY-RELATED GENE FAMILY, MEMBER 1-RELATED"/>
    <property type="match status" value="1"/>
</dbReference>
<gene>
    <name evidence="12" type="primary">LOC114435870</name>
</gene>
<dbReference type="InterPro" id="IPR001841">
    <property type="entry name" value="Znf_RING"/>
</dbReference>
<evidence type="ECO:0000259" key="9">
    <source>
        <dbReference type="PROSITE" id="PS50119"/>
    </source>
</evidence>
<dbReference type="Gene3D" id="3.30.160.60">
    <property type="entry name" value="Classic Zinc Finger"/>
    <property type="match status" value="1"/>
</dbReference>
<evidence type="ECO:0000313" key="11">
    <source>
        <dbReference type="Proteomes" id="UP000515145"/>
    </source>
</evidence>
<dbReference type="SMART" id="SM00336">
    <property type="entry name" value="BBOX"/>
    <property type="match status" value="1"/>
</dbReference>
<accession>A0A6P7I0U6</accession>
<keyword evidence="1" id="KW-0399">Innate immunity</keyword>
<dbReference type="Gene3D" id="3.30.40.10">
    <property type="entry name" value="Zinc/RING finger domain, C3HC4 (zinc finger)"/>
    <property type="match status" value="1"/>
</dbReference>
<dbReference type="Gene3D" id="2.60.120.920">
    <property type="match status" value="1"/>
</dbReference>
<dbReference type="InterPro" id="IPR003877">
    <property type="entry name" value="SPRY_dom"/>
</dbReference>
<evidence type="ECO:0000256" key="6">
    <source>
        <dbReference type="PROSITE-ProRule" id="PRU00024"/>
    </source>
</evidence>
<dbReference type="Pfam" id="PF25600">
    <property type="entry name" value="TRIM_CC"/>
    <property type="match status" value="1"/>
</dbReference>
<feature type="domain" description="B box-type" evidence="9">
    <location>
        <begin position="168"/>
        <end position="208"/>
    </location>
</feature>
<dbReference type="InterPro" id="IPR013320">
    <property type="entry name" value="ConA-like_dom_sf"/>
</dbReference>
<evidence type="ECO:0000256" key="7">
    <source>
        <dbReference type="SAM" id="Coils"/>
    </source>
</evidence>
<dbReference type="InterPro" id="IPR001870">
    <property type="entry name" value="B30.2/SPRY"/>
</dbReference>
<dbReference type="PROSITE" id="PS50188">
    <property type="entry name" value="B302_SPRY"/>
    <property type="match status" value="1"/>
</dbReference>
<evidence type="ECO:0000313" key="12">
    <source>
        <dbReference type="RefSeq" id="XP_028261615.1"/>
    </source>
</evidence>
<dbReference type="RefSeq" id="XP_028261615.1">
    <property type="nucleotide sequence ID" value="XM_028405814.1"/>
</dbReference>
<dbReference type="Pfam" id="PF00622">
    <property type="entry name" value="SPRY"/>
    <property type="match status" value="1"/>
</dbReference>
<keyword evidence="11" id="KW-1185">Reference proteome</keyword>
<dbReference type="CDD" id="cd19769">
    <property type="entry name" value="Bbox2_TRIM16-like"/>
    <property type="match status" value="1"/>
</dbReference>
<feature type="domain" description="B30.2/SPRY" evidence="10">
    <location>
        <begin position="367"/>
        <end position="566"/>
    </location>
</feature>
<dbReference type="AlphaFoldDB" id="A0A6P7I0U6"/>
<dbReference type="InterPro" id="IPR058030">
    <property type="entry name" value="TRIM8/14/16/25/29/45/65_CC"/>
</dbReference>
<dbReference type="SMART" id="SM00589">
    <property type="entry name" value="PRY"/>
    <property type="match status" value="1"/>
</dbReference>
<dbReference type="InterPro" id="IPR051051">
    <property type="entry name" value="E3_ubiq-ligase_TRIM/RNF"/>
</dbReference>
<evidence type="ECO:0000256" key="1">
    <source>
        <dbReference type="ARBA" id="ARBA00022588"/>
    </source>
</evidence>
<organism evidence="11 12">
    <name type="scientific">Parambassis ranga</name>
    <name type="common">Indian glassy fish</name>
    <dbReference type="NCBI Taxonomy" id="210632"/>
    <lineage>
        <taxon>Eukaryota</taxon>
        <taxon>Metazoa</taxon>
        <taxon>Chordata</taxon>
        <taxon>Craniata</taxon>
        <taxon>Vertebrata</taxon>
        <taxon>Euteleostomi</taxon>
        <taxon>Actinopterygii</taxon>
        <taxon>Neopterygii</taxon>
        <taxon>Teleostei</taxon>
        <taxon>Neoteleostei</taxon>
        <taxon>Acanthomorphata</taxon>
        <taxon>Ovalentaria</taxon>
        <taxon>Ambassidae</taxon>
        <taxon>Parambassis</taxon>
    </lineage>
</organism>
<dbReference type="PANTHER" id="PTHR25465">
    <property type="entry name" value="B-BOX DOMAIN CONTAINING"/>
    <property type="match status" value="1"/>
</dbReference>
<dbReference type="Gene3D" id="4.10.830.40">
    <property type="match status" value="1"/>
</dbReference>
<dbReference type="Pfam" id="PF00643">
    <property type="entry name" value="zf-B_box"/>
    <property type="match status" value="1"/>
</dbReference>
<dbReference type="SMART" id="SM00449">
    <property type="entry name" value="SPRY"/>
    <property type="match status" value="1"/>
</dbReference>
<evidence type="ECO:0000256" key="4">
    <source>
        <dbReference type="ARBA" id="ARBA00022833"/>
    </source>
</evidence>
<dbReference type="PROSITE" id="PS50119">
    <property type="entry name" value="ZF_BBOX"/>
    <property type="match status" value="1"/>
</dbReference>
<feature type="coiled-coil region" evidence="7">
    <location>
        <begin position="266"/>
        <end position="315"/>
    </location>
</feature>
<dbReference type="OrthoDB" id="365379at2759"/>
<dbReference type="PRINTS" id="PR01407">
    <property type="entry name" value="BUTYPHLNCDUF"/>
</dbReference>
<reference evidence="12" key="1">
    <citation type="submission" date="2025-08" db="UniProtKB">
        <authorList>
            <consortium name="RefSeq"/>
        </authorList>
    </citation>
    <scope>IDENTIFICATION</scope>
</reference>
<dbReference type="PROSITE" id="PS50089">
    <property type="entry name" value="ZF_RING_2"/>
    <property type="match status" value="1"/>
</dbReference>
<evidence type="ECO:0000256" key="5">
    <source>
        <dbReference type="ARBA" id="ARBA00022859"/>
    </source>
</evidence>
<keyword evidence="5" id="KW-0391">Immunity</keyword>
<dbReference type="SUPFAM" id="SSF49899">
    <property type="entry name" value="Concanavalin A-like lectins/glucanases"/>
    <property type="match status" value="1"/>
</dbReference>
<dbReference type="InterPro" id="IPR003879">
    <property type="entry name" value="Butyrophylin_SPRY"/>
</dbReference>
<evidence type="ECO:0000256" key="3">
    <source>
        <dbReference type="ARBA" id="ARBA00022771"/>
    </source>
</evidence>
<dbReference type="CDD" id="cd13733">
    <property type="entry name" value="SPRY_PRY_C-I_1"/>
    <property type="match status" value="1"/>
</dbReference>
<dbReference type="SMART" id="SM00184">
    <property type="entry name" value="RING"/>
    <property type="match status" value="1"/>
</dbReference>
<evidence type="ECO:0000259" key="10">
    <source>
        <dbReference type="PROSITE" id="PS50188"/>
    </source>
</evidence>
<dbReference type="InterPro" id="IPR006574">
    <property type="entry name" value="PRY"/>
</dbReference>
<dbReference type="GO" id="GO:0005737">
    <property type="term" value="C:cytoplasm"/>
    <property type="evidence" value="ECO:0007669"/>
    <property type="project" value="UniProtKB-ARBA"/>
</dbReference>
<dbReference type="GO" id="GO:0008270">
    <property type="term" value="F:zinc ion binding"/>
    <property type="evidence" value="ECO:0007669"/>
    <property type="project" value="UniProtKB-KW"/>
</dbReference>
<keyword evidence="4" id="KW-0862">Zinc</keyword>
<sequence>MSEESGMSTQTVMASVPPEEQFRCCICLDIYNDPVSIPCGHNFCLDCIEGFWDTKNTPECPLCKETYSRRPELRINHGFADIIEFFKRSLSPTPIREGDIVEITKHFQNQQSKAEEEVVPCDVCHGTKLTSVKSCLVCQVSYCEIHLAPHLRDPVLQRHRLTDPATFPTSHLCRNHNKPLTMFCEQDHAPVCAECTERDHKHHKMVLMEKESRKVKTSLKETKADIQHLIQERLRKMSEITKSMDVSKKITEREIQSSSQVCATLISAVEEQQARLVEELEERQREAERRAEEMLEELEQEINTLQTRSSELQHLEDTQSPLHLLQSFPALSRLPSSRDWSKVAVQSDNCLGTVSRAVAKIADVCQEHAKKLFAQDADKLNQYTVDVTLDPETASAWLVLSPDGKTVTFSSQKKKNLVPDSPLRFYPCVCVLGKQSFTSGRSYWEVQVGDKRDWDLGVARESINRKGAIVVRPDSGYWAISRRKGGDLNACASPSVTLHLQEKPKKVGIFLDYEEGSVSFYDADTKTHMYTFSGCSFSEPLYPYFNPCVSGENIPPLAVCPPKERTTTE</sequence>
<dbReference type="PROSITE" id="PS00518">
    <property type="entry name" value="ZF_RING_1"/>
    <property type="match status" value="1"/>
</dbReference>